<gene>
    <name evidence="9" type="ORF">BMMGA3_04980</name>
</gene>
<evidence type="ECO:0000256" key="5">
    <source>
        <dbReference type="ARBA" id="ARBA00023136"/>
    </source>
</evidence>
<protein>
    <submittedName>
        <fullName evidence="9">SigmaI modulating factor</fullName>
    </submittedName>
</protein>
<dbReference type="RefSeq" id="WP_004433742.1">
    <property type="nucleotide sequence ID" value="NZ_ADWW01000002.1"/>
</dbReference>
<keyword evidence="10" id="KW-1185">Reference proteome</keyword>
<dbReference type="eggNOG" id="ENOG5032YNU">
    <property type="taxonomic scope" value="Bacteria"/>
</dbReference>
<dbReference type="Pfam" id="PF12791">
    <property type="entry name" value="RsgI_N"/>
    <property type="match status" value="1"/>
</dbReference>
<evidence type="ECO:0000256" key="3">
    <source>
        <dbReference type="ARBA" id="ARBA00022692"/>
    </source>
</evidence>
<feature type="compositionally biased region" description="Basic and acidic residues" evidence="6">
    <location>
        <begin position="320"/>
        <end position="330"/>
    </location>
</feature>
<dbReference type="InterPro" id="IPR024449">
    <property type="entry name" value="Anti-sigma_RsgI_N"/>
</dbReference>
<dbReference type="EMBL" id="CP007739">
    <property type="protein sequence ID" value="AIE59428.1"/>
    <property type="molecule type" value="Genomic_DNA"/>
</dbReference>
<dbReference type="KEGG" id="bmet:BMMGA3_04980"/>
<feature type="compositionally biased region" description="Basic and acidic residues" evidence="6">
    <location>
        <begin position="263"/>
        <end position="306"/>
    </location>
</feature>
<evidence type="ECO:0000256" key="4">
    <source>
        <dbReference type="ARBA" id="ARBA00022989"/>
    </source>
</evidence>
<evidence type="ECO:0000256" key="6">
    <source>
        <dbReference type="SAM" id="MobiDB-lite"/>
    </source>
</evidence>
<evidence type="ECO:0000313" key="9">
    <source>
        <dbReference type="EMBL" id="AIE59428.1"/>
    </source>
</evidence>
<feature type="compositionally biased region" description="Basic and acidic residues" evidence="6">
    <location>
        <begin position="339"/>
        <end position="405"/>
    </location>
</feature>
<dbReference type="OrthoDB" id="9800626at2"/>
<reference evidence="9 10" key="1">
    <citation type="journal article" date="2015" name="BMC Genomics">
        <title>Transcriptome analysis of thermophilic methylotrophic Bacillus methanolicus MGA3 using RNA-sequencing provides detailed insights into its previously uncharted transcriptional landscape.</title>
        <authorList>
            <person name="Irla M."/>
            <person name="Neshat A."/>
            <person name="Brautaset T."/>
            <person name="Ruckert C."/>
            <person name="Kalinowski J."/>
            <person name="Wendisch V.F."/>
        </authorList>
    </citation>
    <scope>NUCLEOTIDE SEQUENCE [LARGE SCALE GENOMIC DNA]</scope>
    <source>
        <strain evidence="10">MGA3 / ATCC 53907</strain>
    </source>
</reference>
<name>I3E7Z1_BACMM</name>
<feature type="domain" description="RsgI N-terminal anti-sigma" evidence="8">
    <location>
        <begin position="2"/>
        <end position="50"/>
    </location>
</feature>
<comment type="subcellular location">
    <subcellularLocation>
        <location evidence="1">Cell membrane</location>
        <topology evidence="1">Single-pass membrane protein</topology>
    </subcellularLocation>
</comment>
<evidence type="ECO:0000256" key="7">
    <source>
        <dbReference type="SAM" id="Phobius"/>
    </source>
</evidence>
<dbReference type="PROSITE" id="PS51849">
    <property type="entry name" value="RSGI_N"/>
    <property type="match status" value="1"/>
</dbReference>
<dbReference type="Pfam" id="PF23750">
    <property type="entry name" value="RsgI_M"/>
    <property type="match status" value="1"/>
</dbReference>
<organism evidence="9 10">
    <name type="scientific">Bacillus methanolicus (strain MGA3 / ATCC 53907)</name>
    <dbReference type="NCBI Taxonomy" id="796606"/>
    <lineage>
        <taxon>Bacteria</taxon>
        <taxon>Bacillati</taxon>
        <taxon>Bacillota</taxon>
        <taxon>Bacilli</taxon>
        <taxon>Bacillales</taxon>
        <taxon>Bacillaceae</taxon>
        <taxon>Bacillus</taxon>
    </lineage>
</organism>
<dbReference type="Proteomes" id="UP000027602">
    <property type="component" value="Chromosome"/>
</dbReference>
<dbReference type="HOGENOM" id="CLU_062594_0_0_9"/>
<evidence type="ECO:0000256" key="1">
    <source>
        <dbReference type="ARBA" id="ARBA00004162"/>
    </source>
</evidence>
<dbReference type="GO" id="GO:0005886">
    <property type="term" value="C:plasma membrane"/>
    <property type="evidence" value="ECO:0007669"/>
    <property type="project" value="UniProtKB-SubCell"/>
</dbReference>
<dbReference type="InterPro" id="IPR055431">
    <property type="entry name" value="RsgI_M"/>
</dbReference>
<feature type="region of interest" description="Disordered" evidence="6">
    <location>
        <begin position="235"/>
        <end position="405"/>
    </location>
</feature>
<dbReference type="AlphaFoldDB" id="I3E7Z1"/>
<keyword evidence="2" id="KW-1003">Cell membrane</keyword>
<evidence type="ECO:0000256" key="2">
    <source>
        <dbReference type="ARBA" id="ARBA00022475"/>
    </source>
</evidence>
<keyword evidence="3 7" id="KW-0812">Transmembrane</keyword>
<feature type="transmembrane region" description="Helical" evidence="7">
    <location>
        <begin position="65"/>
        <end position="83"/>
    </location>
</feature>
<evidence type="ECO:0000259" key="8">
    <source>
        <dbReference type="PROSITE" id="PS51849"/>
    </source>
</evidence>
<dbReference type="STRING" id="796606.BMMGA3_04980"/>
<keyword evidence="5 7" id="KW-0472">Membrane</keyword>
<accession>I3E7Z1</accession>
<keyword evidence="4 7" id="KW-1133">Transmembrane helix</keyword>
<feature type="compositionally biased region" description="Polar residues" evidence="6">
    <location>
        <begin position="248"/>
        <end position="262"/>
    </location>
</feature>
<proteinExistence type="predicted"/>
<evidence type="ECO:0000313" key="10">
    <source>
        <dbReference type="Proteomes" id="UP000027602"/>
    </source>
</evidence>
<sequence length="405" mass="47181">MKKGIIMEIHDGFLTLLTPDGEFLRARKLHNHYQIGQEIDFFPVAAIDRKKPHWMNLFAFIKGKTIAAASIAILLSVILFLAFNQNEKVYAYMSIDINPSLELGVNENLKVVELTPYNKEGRAIIEEIHGWKKKDFSVVTEKILAKIKEKGYINEKKDLVISTVYTGKREKSSDKEILKELNKIESDFKKQDLKVTIVEGTAEEREKAIKQGITTGTYKKQQEIIFEASSIKKKENANDSKKQLVGKHNNSVNVKKTSPQDSLNKEVKQERNMKEKNQVLQHEEKLHPKQHKIQENKHEEQPEKRDKNNKKRNPGIRLNENTEKQSLCEKNKKKNNYIGHEKHYFGKEKQNSLKVKIKTDEKKNKTYDEKHKDRHVKSNGEKKNNIDEKNQRKKGDYHKEKSGDM</sequence>